<proteinExistence type="predicted"/>
<evidence type="ECO:0000313" key="1">
    <source>
        <dbReference type="EMBL" id="KAJ1355846.1"/>
    </source>
</evidence>
<protein>
    <submittedName>
        <fullName evidence="1">Uncharacterized protein</fullName>
    </submittedName>
</protein>
<keyword evidence="2" id="KW-1185">Reference proteome</keyword>
<reference evidence="1" key="1">
    <citation type="submission" date="2021-06" db="EMBL/GenBank/DDBJ databases">
        <title>Parelaphostrongylus tenuis whole genome reference sequence.</title>
        <authorList>
            <person name="Garwood T.J."/>
            <person name="Larsen P.A."/>
            <person name="Fountain-Jones N.M."/>
            <person name="Garbe J.R."/>
            <person name="Macchietto M.G."/>
            <person name="Kania S.A."/>
            <person name="Gerhold R.W."/>
            <person name="Richards J.E."/>
            <person name="Wolf T.M."/>
        </authorList>
    </citation>
    <scope>NUCLEOTIDE SEQUENCE</scope>
    <source>
        <strain evidence="1">MNPRO001-30</strain>
        <tissue evidence="1">Meninges</tissue>
    </source>
</reference>
<evidence type="ECO:0000313" key="2">
    <source>
        <dbReference type="Proteomes" id="UP001196413"/>
    </source>
</evidence>
<accession>A0AAD5MXC9</accession>
<sequence>MEVGEEYLLAGDDSVAEGRLKSGMQSSKLQRTIWSNSRARAPNLALSFINILPYATCVHEYHVQE</sequence>
<gene>
    <name evidence="1" type="ORF">KIN20_013405</name>
</gene>
<dbReference type="EMBL" id="JAHQIW010002623">
    <property type="protein sequence ID" value="KAJ1355846.1"/>
    <property type="molecule type" value="Genomic_DNA"/>
</dbReference>
<name>A0AAD5MXC9_PARTN</name>
<dbReference type="Proteomes" id="UP001196413">
    <property type="component" value="Unassembled WGS sequence"/>
</dbReference>
<comment type="caution">
    <text evidence="1">The sequence shown here is derived from an EMBL/GenBank/DDBJ whole genome shotgun (WGS) entry which is preliminary data.</text>
</comment>
<organism evidence="1 2">
    <name type="scientific">Parelaphostrongylus tenuis</name>
    <name type="common">Meningeal worm</name>
    <dbReference type="NCBI Taxonomy" id="148309"/>
    <lineage>
        <taxon>Eukaryota</taxon>
        <taxon>Metazoa</taxon>
        <taxon>Ecdysozoa</taxon>
        <taxon>Nematoda</taxon>
        <taxon>Chromadorea</taxon>
        <taxon>Rhabditida</taxon>
        <taxon>Rhabditina</taxon>
        <taxon>Rhabditomorpha</taxon>
        <taxon>Strongyloidea</taxon>
        <taxon>Metastrongylidae</taxon>
        <taxon>Parelaphostrongylus</taxon>
    </lineage>
</organism>
<dbReference type="AlphaFoldDB" id="A0AAD5MXC9"/>